<dbReference type="EMBL" id="SGBD01000001">
    <property type="protein sequence ID" value="RZD15480.1"/>
    <property type="molecule type" value="Genomic_DNA"/>
</dbReference>
<dbReference type="PANTHER" id="PTHR30115">
    <property type="entry name" value="NITROGEN REGULATORY PROTEIN P-II"/>
    <property type="match status" value="1"/>
</dbReference>
<evidence type="ECO:0000313" key="7">
    <source>
        <dbReference type="Proteomes" id="UP000320813"/>
    </source>
</evidence>
<evidence type="ECO:0000256" key="5">
    <source>
        <dbReference type="RuleBase" id="RU003936"/>
    </source>
</evidence>
<gene>
    <name evidence="6" type="ORF">EVJ47_04190</name>
</gene>
<dbReference type="GO" id="GO:0006808">
    <property type="term" value="P:regulation of nitrogen utilization"/>
    <property type="evidence" value="ECO:0007669"/>
    <property type="project" value="InterPro"/>
</dbReference>
<dbReference type="InterPro" id="IPR015867">
    <property type="entry name" value="N-reg_PII/ATP_PRibTrfase_C"/>
</dbReference>
<dbReference type="PRINTS" id="PR00340">
    <property type="entry name" value="PIIGLNB"/>
</dbReference>
<dbReference type="InterPro" id="IPR017918">
    <property type="entry name" value="N-reg_PII_CS"/>
</dbReference>
<evidence type="ECO:0000256" key="1">
    <source>
        <dbReference type="ARBA" id="ARBA00002440"/>
    </source>
</evidence>
<evidence type="ECO:0000256" key="4">
    <source>
        <dbReference type="ARBA" id="ARBA00023231"/>
    </source>
</evidence>
<dbReference type="GO" id="GO:0005829">
    <property type="term" value="C:cytosol"/>
    <property type="evidence" value="ECO:0007669"/>
    <property type="project" value="TreeGrafter"/>
</dbReference>
<keyword evidence="3" id="KW-0804">Transcription</keyword>
<dbReference type="InterPro" id="IPR002187">
    <property type="entry name" value="N-reg_PII"/>
</dbReference>
<evidence type="ECO:0000256" key="2">
    <source>
        <dbReference type="ARBA" id="ARBA00023015"/>
    </source>
</evidence>
<comment type="function">
    <text evidence="1">Could be involved in the regulation of nitrogen fixation.</text>
</comment>
<protein>
    <submittedName>
        <fullName evidence="6">P-II family nitrogen regulator</fullName>
    </submittedName>
</protein>
<dbReference type="GO" id="GO:0030234">
    <property type="term" value="F:enzyme regulator activity"/>
    <property type="evidence" value="ECO:0007669"/>
    <property type="project" value="InterPro"/>
</dbReference>
<dbReference type="AlphaFoldDB" id="A0A519BDY3"/>
<accession>A0A519BDY3</accession>
<evidence type="ECO:0000313" key="6">
    <source>
        <dbReference type="EMBL" id="RZD15480.1"/>
    </source>
</evidence>
<name>A0A519BDY3_9DELT</name>
<organism evidence="6 7">
    <name type="scientific">Candidatus Acidulodesulfobacterium ferriphilum</name>
    <dbReference type="NCBI Taxonomy" id="2597223"/>
    <lineage>
        <taxon>Bacteria</taxon>
        <taxon>Deltaproteobacteria</taxon>
        <taxon>Candidatus Acidulodesulfobacterales</taxon>
        <taxon>Candidatus Acidulodesulfobacterium</taxon>
    </lineage>
</organism>
<dbReference type="GO" id="GO:0005524">
    <property type="term" value="F:ATP binding"/>
    <property type="evidence" value="ECO:0007669"/>
    <property type="project" value="TreeGrafter"/>
</dbReference>
<evidence type="ECO:0000256" key="3">
    <source>
        <dbReference type="ARBA" id="ARBA00023163"/>
    </source>
</evidence>
<dbReference type="Proteomes" id="UP000320813">
    <property type="component" value="Unassembled WGS sequence"/>
</dbReference>
<dbReference type="PROSITE" id="PS00638">
    <property type="entry name" value="PII_GLNB_CTER"/>
    <property type="match status" value="1"/>
</dbReference>
<dbReference type="InterPro" id="IPR011322">
    <property type="entry name" value="N-reg_PII-like_a/b"/>
</dbReference>
<sequence length="105" mass="11683">MEMVRAIIRPEKEKDVLKALEENGFVSVTKMHVFGRGKQKGIKVGDVVYDELPKLELMIVVKKEDANRVCDIIQENAVTGHIGDGKIFVVPVSRTYTVRTGAEGL</sequence>
<keyword evidence="2" id="KW-0805">Transcription regulation</keyword>
<keyword evidence="4" id="KW-0535">Nitrogen fixation</keyword>
<proteinExistence type="inferred from homology"/>
<reference evidence="6 7" key="1">
    <citation type="submission" date="2019-01" db="EMBL/GenBank/DDBJ databases">
        <title>Insights into ecological role of a new deltaproteobacterial order Candidatus Sinidesulfobacterales (Sva0485) by metagenomics and metatranscriptomics.</title>
        <authorList>
            <person name="Tan S."/>
            <person name="Liu J."/>
            <person name="Fang Y."/>
            <person name="Hedlund B.P."/>
            <person name="Lian Z.H."/>
            <person name="Huang L.Y."/>
            <person name="Li J.T."/>
            <person name="Huang L.N."/>
            <person name="Li W.J."/>
            <person name="Jiang H.C."/>
            <person name="Dong H.L."/>
            <person name="Shu W.S."/>
        </authorList>
    </citation>
    <scope>NUCLEOTIDE SEQUENCE [LARGE SCALE GENOMIC DNA]</scope>
    <source>
        <strain evidence="6">AP3</strain>
    </source>
</reference>
<dbReference type="PANTHER" id="PTHR30115:SF13">
    <property type="entry name" value="PII-LIKE PROTEIN GLNBI"/>
    <property type="match status" value="1"/>
</dbReference>
<comment type="similarity">
    <text evidence="5">Belongs to the P(II) protein family.</text>
</comment>
<dbReference type="SMART" id="SM00938">
    <property type="entry name" value="P-II"/>
    <property type="match status" value="1"/>
</dbReference>
<dbReference type="SUPFAM" id="SSF54913">
    <property type="entry name" value="GlnB-like"/>
    <property type="match status" value="1"/>
</dbReference>
<dbReference type="PROSITE" id="PS51343">
    <property type="entry name" value="PII_GLNB_DOM"/>
    <property type="match status" value="1"/>
</dbReference>
<dbReference type="Pfam" id="PF00543">
    <property type="entry name" value="P-II"/>
    <property type="match status" value="1"/>
</dbReference>
<comment type="caution">
    <text evidence="6">The sequence shown here is derived from an EMBL/GenBank/DDBJ whole genome shotgun (WGS) entry which is preliminary data.</text>
</comment>
<dbReference type="Gene3D" id="3.30.70.120">
    <property type="match status" value="1"/>
</dbReference>